<organism evidence="3 4">
    <name type="scientific">Psychrobacter aestuarii</name>
    <dbReference type="NCBI Taxonomy" id="556327"/>
    <lineage>
        <taxon>Bacteria</taxon>
        <taxon>Pseudomonadati</taxon>
        <taxon>Pseudomonadota</taxon>
        <taxon>Gammaproteobacteria</taxon>
        <taxon>Moraxellales</taxon>
        <taxon>Moraxellaceae</taxon>
        <taxon>Psychrobacter</taxon>
    </lineage>
</organism>
<dbReference type="PROSITE" id="PS51257">
    <property type="entry name" value="PROKAR_LIPOPROTEIN"/>
    <property type="match status" value="1"/>
</dbReference>
<gene>
    <name evidence="3" type="ORF">GCM10009129_13990</name>
</gene>
<feature type="compositionally biased region" description="Low complexity" evidence="1">
    <location>
        <begin position="57"/>
        <end position="70"/>
    </location>
</feature>
<comment type="caution">
    <text evidence="3">The sequence shown here is derived from an EMBL/GenBank/DDBJ whole genome shotgun (WGS) entry which is preliminary data.</text>
</comment>
<evidence type="ECO:0000256" key="1">
    <source>
        <dbReference type="SAM" id="MobiDB-lite"/>
    </source>
</evidence>
<feature type="region of interest" description="Disordered" evidence="1">
    <location>
        <begin position="81"/>
        <end position="100"/>
    </location>
</feature>
<evidence type="ECO:0000313" key="3">
    <source>
        <dbReference type="EMBL" id="GAA0317691.1"/>
    </source>
</evidence>
<evidence type="ECO:0008006" key="5">
    <source>
        <dbReference type="Google" id="ProtNLM"/>
    </source>
</evidence>
<dbReference type="RefSeq" id="WP_227691488.1">
    <property type="nucleotide sequence ID" value="NZ_BAAAFR010000004.1"/>
</dbReference>
<feature type="region of interest" description="Disordered" evidence="1">
    <location>
        <begin position="49"/>
        <end position="70"/>
    </location>
</feature>
<evidence type="ECO:0000256" key="2">
    <source>
        <dbReference type="SAM" id="SignalP"/>
    </source>
</evidence>
<proteinExistence type="predicted"/>
<accession>A0ABN0VUJ0</accession>
<name>A0ABN0VUJ0_9GAMM</name>
<feature type="compositionally biased region" description="Polar residues" evidence="1">
    <location>
        <begin position="83"/>
        <end position="99"/>
    </location>
</feature>
<reference evidence="3 4" key="1">
    <citation type="journal article" date="2019" name="Int. J. Syst. Evol. Microbiol.">
        <title>The Global Catalogue of Microorganisms (GCM) 10K type strain sequencing project: providing services to taxonomists for standard genome sequencing and annotation.</title>
        <authorList>
            <consortium name="The Broad Institute Genomics Platform"/>
            <consortium name="The Broad Institute Genome Sequencing Center for Infectious Disease"/>
            <person name="Wu L."/>
            <person name="Ma J."/>
        </authorList>
    </citation>
    <scope>NUCLEOTIDE SEQUENCE [LARGE SCALE GENOMIC DNA]</scope>
    <source>
        <strain evidence="3 4">JCM 16343</strain>
    </source>
</reference>
<feature type="signal peptide" evidence="2">
    <location>
        <begin position="1"/>
        <end position="28"/>
    </location>
</feature>
<dbReference type="Proteomes" id="UP001501787">
    <property type="component" value="Unassembled WGS sequence"/>
</dbReference>
<dbReference type="Gene3D" id="3.10.450.50">
    <property type="match status" value="1"/>
</dbReference>
<evidence type="ECO:0000313" key="4">
    <source>
        <dbReference type="Proteomes" id="UP001501787"/>
    </source>
</evidence>
<dbReference type="EMBL" id="BAAAFR010000004">
    <property type="protein sequence ID" value="GAA0317691.1"/>
    <property type="molecule type" value="Genomic_DNA"/>
</dbReference>
<keyword evidence="4" id="KW-1185">Reference proteome</keyword>
<feature type="chain" id="PRO_5046214922" description="DUF4878 domain-containing protein" evidence="2">
    <location>
        <begin position="29"/>
        <end position="195"/>
    </location>
</feature>
<keyword evidence="2" id="KW-0732">Signal</keyword>
<sequence length="195" mass="20829">MPMLSKRLSALMLGTVISTLMMSGCSNASDKEVETTEGPDMAVTENADMNAESEAPAEQTSAADTTETDSTLSDVMVDAGDNASASSQSSIVTNTTSAGTPEDTVKKALNATYYGNVEDAVDYYKVDMADFKQQLADTQMAFQKTVDSITLTDTKYNEDKTKATVNGELMLKGQDKPTPATYELQKVDGAWKILG</sequence>
<protein>
    <recommendedName>
        <fullName evidence="5">DUF4878 domain-containing protein</fullName>
    </recommendedName>
</protein>